<feature type="domain" description="MoxR-vWA-beta-propeller ternary system" evidence="1">
    <location>
        <begin position="40"/>
        <end position="202"/>
    </location>
</feature>
<dbReference type="Pfam" id="PF19915">
    <property type="entry name" value="bpX0"/>
    <property type="match status" value="1"/>
</dbReference>
<name>A0A238ZGY5_9BACT</name>
<evidence type="ECO:0000313" key="4">
    <source>
        <dbReference type="Proteomes" id="UP000198310"/>
    </source>
</evidence>
<evidence type="ECO:0000259" key="2">
    <source>
        <dbReference type="Pfam" id="PF19917"/>
    </source>
</evidence>
<keyword evidence="4" id="KW-1185">Reference proteome</keyword>
<dbReference type="AlphaFoldDB" id="A0A238ZGY5"/>
<gene>
    <name evidence="3" type="ORF">SAMN06269173_10822</name>
</gene>
<accession>A0A238ZGY5</accession>
<evidence type="ECO:0000259" key="1">
    <source>
        <dbReference type="Pfam" id="PF19915"/>
    </source>
</evidence>
<dbReference type="InterPro" id="IPR045553">
    <property type="entry name" value="bpX1"/>
</dbReference>
<organism evidence="3 4">
    <name type="scientific">Hymenobacter mucosus</name>
    <dbReference type="NCBI Taxonomy" id="1411120"/>
    <lineage>
        <taxon>Bacteria</taxon>
        <taxon>Pseudomonadati</taxon>
        <taxon>Bacteroidota</taxon>
        <taxon>Cytophagia</taxon>
        <taxon>Cytophagales</taxon>
        <taxon>Hymenobacteraceae</taxon>
        <taxon>Hymenobacter</taxon>
    </lineage>
</organism>
<dbReference type="Proteomes" id="UP000198310">
    <property type="component" value="Unassembled WGS sequence"/>
</dbReference>
<sequence length="813" mass="89859">MNKPSAPTDATKRAVAYFHASQEYFWRWAEQEAVVEWKNGATICYRQELAQLLTELAPSGLPTLSTLLLLLAACQGSWAEANGQQILEEIAYRLCTAGKGQEEEVAYLLEQAATFLDSVAALPRELRQGTAKLHLLHTIFSSEYRPVSADWARDTVEEWTSGRLDAVLATAGPAATLQRLEVDIALLIRASKRFPAAASLELHIRTGLAELPIPLPAPEVAERAVPLLDQLAEDARTVGLARLAQRVVAALHIPLHTQGASDQPIGGVSDVANRGSFDRLLLSELAHDDLSLLARLVNNEALYLRREEPPQPQPRPRTILLDTTLRLWGVPRVFALSAALAWAQNARAPRTHTGPLEAYALGGSRAQAIDITTKAGIVEALGILDPALHCGEALQVFLDQEARAAQLPECLLITEAQLLHQPAFTRILAHTPGVRFLLTVDRTGELQFYEYARGHRTQLSTTRFDLDALLFAPLPKPRWRLADEEVAELPHFLNADPCPLYLPTTGIRSAKTTVFYDTHLGAIGVSTTQRLLYWPQKERGARELLPVIELGTSHFGFEGDAIVYLLICNPYAKRLKLYTITPEQNLVRSRDLASKELAWGSNPTPPEITYHAGVFSIVLLEGSSLAVDCRRQQIVPFDPGQHLSNKKRPVYLLHQVMKRHINNGYTVLQRVNQMGVNVDGKLTVEGYVLQLTEQDTQLELQPRKQDGTARRLATFEPEPLTLVENPNVVFRRLTWADGSVAVIDPRGLLHLRSSDANLPELTVVLVIGKPTAAWASNGVVAGSTYFTGSGHQPSIPAVEFYDIYLQRFIDRLA</sequence>
<reference evidence="4" key="1">
    <citation type="submission" date="2017-06" db="EMBL/GenBank/DDBJ databases">
        <authorList>
            <person name="Varghese N."/>
            <person name="Submissions S."/>
        </authorList>
    </citation>
    <scope>NUCLEOTIDE SEQUENCE [LARGE SCALE GENOMIC DNA]</scope>
    <source>
        <strain evidence="4">DSM 28041</strain>
    </source>
</reference>
<protein>
    <submittedName>
        <fullName evidence="3">Uncharacterized protein</fullName>
    </submittedName>
</protein>
<feature type="domain" description="MoxR-vWA-beta-propeller ternary system" evidence="2">
    <location>
        <begin position="731"/>
        <end position="811"/>
    </location>
</feature>
<dbReference type="EMBL" id="FZNS01000008">
    <property type="protein sequence ID" value="SNR82429.1"/>
    <property type="molecule type" value="Genomic_DNA"/>
</dbReference>
<evidence type="ECO:0000313" key="3">
    <source>
        <dbReference type="EMBL" id="SNR82429.1"/>
    </source>
</evidence>
<dbReference type="RefSeq" id="WP_089333520.1">
    <property type="nucleotide sequence ID" value="NZ_FZNS01000008.1"/>
</dbReference>
<dbReference type="InterPro" id="IPR045554">
    <property type="entry name" value="bpX0"/>
</dbReference>
<proteinExistence type="predicted"/>
<dbReference type="Pfam" id="PF19917">
    <property type="entry name" value="bpX1"/>
    <property type="match status" value="1"/>
</dbReference>